<sequence>MQLTVEKRPVIEKRQTDLEWLDIVRVQRTTTEGLRMEIVRVSNLQKTYGDNKVLRGIDFTANAGEVIGVIGKNGAGKSTFLEILMTLKPYDNGNVAVLEMELQSLSTSQLEHIRKDISAVLQPTQFYKTLKVIELLKLFKAYYNSNVDIEQIVSDFKLGPHRKKYFDKLSGGWKQIVSLAIAFLSEPKLLILDEPTTGLDPHMRNTLWTYIADYNKRTGGTVILTTHNMDEVEMYCDKVMLLNDGVNEVFDSTEGILSTGYKSINEFYLSKVSI</sequence>
<dbReference type="GO" id="GO:0005524">
    <property type="term" value="F:ATP binding"/>
    <property type="evidence" value="ECO:0007669"/>
    <property type="project" value="UniProtKB-KW"/>
</dbReference>
<dbReference type="PANTHER" id="PTHR42711">
    <property type="entry name" value="ABC TRANSPORTER ATP-BINDING PROTEIN"/>
    <property type="match status" value="1"/>
</dbReference>
<dbReference type="InterPro" id="IPR003439">
    <property type="entry name" value="ABC_transporter-like_ATP-bd"/>
</dbReference>
<dbReference type="InterPro" id="IPR050763">
    <property type="entry name" value="ABC_transporter_ATP-binding"/>
</dbReference>
<evidence type="ECO:0000256" key="2">
    <source>
        <dbReference type="ARBA" id="ARBA00022448"/>
    </source>
</evidence>
<evidence type="ECO:0000256" key="3">
    <source>
        <dbReference type="ARBA" id="ARBA00022741"/>
    </source>
</evidence>
<dbReference type="CDD" id="cd03230">
    <property type="entry name" value="ABC_DR_subfamily_A"/>
    <property type="match status" value="1"/>
</dbReference>
<keyword evidence="7" id="KW-1185">Reference proteome</keyword>
<organism evidence="6 7">
    <name type="scientific">Sporosarcina thermotolerans</name>
    <dbReference type="NCBI Taxonomy" id="633404"/>
    <lineage>
        <taxon>Bacteria</taxon>
        <taxon>Bacillati</taxon>
        <taxon>Bacillota</taxon>
        <taxon>Bacilli</taxon>
        <taxon>Bacillales</taxon>
        <taxon>Caryophanaceae</taxon>
        <taxon>Sporosarcina</taxon>
    </lineage>
</organism>
<dbReference type="InterPro" id="IPR003593">
    <property type="entry name" value="AAA+_ATPase"/>
</dbReference>
<evidence type="ECO:0000256" key="1">
    <source>
        <dbReference type="ARBA" id="ARBA00005417"/>
    </source>
</evidence>
<accession>A0AAW9A759</accession>
<dbReference type="RefSeq" id="WP_283733725.1">
    <property type="nucleotide sequence ID" value="NZ_CP125968.1"/>
</dbReference>
<dbReference type="Proteomes" id="UP001271648">
    <property type="component" value="Unassembled WGS sequence"/>
</dbReference>
<gene>
    <name evidence="6" type="ORF">QTL97_07860</name>
</gene>
<proteinExistence type="inferred from homology"/>
<dbReference type="PROSITE" id="PS50893">
    <property type="entry name" value="ABC_TRANSPORTER_2"/>
    <property type="match status" value="1"/>
</dbReference>
<dbReference type="PANTHER" id="PTHR42711:SF5">
    <property type="entry name" value="ABC TRANSPORTER ATP-BINDING PROTEIN NATA"/>
    <property type="match status" value="1"/>
</dbReference>
<dbReference type="Gene3D" id="3.40.50.300">
    <property type="entry name" value="P-loop containing nucleotide triphosphate hydrolases"/>
    <property type="match status" value="1"/>
</dbReference>
<dbReference type="Pfam" id="PF00005">
    <property type="entry name" value="ABC_tran"/>
    <property type="match status" value="1"/>
</dbReference>
<dbReference type="EMBL" id="JAUBDJ010000003">
    <property type="protein sequence ID" value="MDW0116844.1"/>
    <property type="molecule type" value="Genomic_DNA"/>
</dbReference>
<protein>
    <submittedName>
        <fullName evidence="6">ABC transporter ATP-binding protein</fullName>
    </submittedName>
</protein>
<keyword evidence="4 6" id="KW-0067">ATP-binding</keyword>
<name>A0AAW9A759_9BACL</name>
<reference evidence="6 7" key="1">
    <citation type="submission" date="2023-06" db="EMBL/GenBank/DDBJ databases">
        <title>Sporosarcina sp. nov., isolated from Korean traditional fermented seafood 'Jeotgal'.</title>
        <authorList>
            <person name="Yang A.I."/>
            <person name="Shin N.-R."/>
        </authorList>
    </citation>
    <scope>NUCLEOTIDE SEQUENCE [LARGE SCALE GENOMIC DNA]</scope>
    <source>
        <strain evidence="6 7">KCTC43456</strain>
    </source>
</reference>
<feature type="domain" description="ABC transporter" evidence="5">
    <location>
        <begin position="39"/>
        <end position="269"/>
    </location>
</feature>
<keyword evidence="3" id="KW-0547">Nucleotide-binding</keyword>
<evidence type="ECO:0000313" key="7">
    <source>
        <dbReference type="Proteomes" id="UP001271648"/>
    </source>
</evidence>
<keyword evidence="2" id="KW-0813">Transport</keyword>
<comment type="caution">
    <text evidence="6">The sequence shown here is derived from an EMBL/GenBank/DDBJ whole genome shotgun (WGS) entry which is preliminary data.</text>
</comment>
<evidence type="ECO:0000256" key="4">
    <source>
        <dbReference type="ARBA" id="ARBA00022840"/>
    </source>
</evidence>
<comment type="similarity">
    <text evidence="1">Belongs to the ABC transporter superfamily.</text>
</comment>
<evidence type="ECO:0000313" key="6">
    <source>
        <dbReference type="EMBL" id="MDW0116844.1"/>
    </source>
</evidence>
<dbReference type="AlphaFoldDB" id="A0AAW9A759"/>
<evidence type="ECO:0000259" key="5">
    <source>
        <dbReference type="PROSITE" id="PS50893"/>
    </source>
</evidence>
<dbReference type="GO" id="GO:0016887">
    <property type="term" value="F:ATP hydrolysis activity"/>
    <property type="evidence" value="ECO:0007669"/>
    <property type="project" value="InterPro"/>
</dbReference>
<dbReference type="SUPFAM" id="SSF52540">
    <property type="entry name" value="P-loop containing nucleoside triphosphate hydrolases"/>
    <property type="match status" value="1"/>
</dbReference>
<dbReference type="SMART" id="SM00382">
    <property type="entry name" value="AAA"/>
    <property type="match status" value="1"/>
</dbReference>
<dbReference type="InterPro" id="IPR027417">
    <property type="entry name" value="P-loop_NTPase"/>
</dbReference>